<dbReference type="InterPro" id="IPR036397">
    <property type="entry name" value="RNaseH_sf"/>
</dbReference>
<keyword evidence="5" id="KW-1185">Reference proteome</keyword>
<dbReference type="AlphaFoldDB" id="A0A2A2M2U7"/>
<dbReference type="Pfam" id="PF18701">
    <property type="entry name" value="DUF5641"/>
    <property type="match status" value="1"/>
</dbReference>
<organism evidence="4 5">
    <name type="scientific">Diploscapter pachys</name>
    <dbReference type="NCBI Taxonomy" id="2018661"/>
    <lineage>
        <taxon>Eukaryota</taxon>
        <taxon>Metazoa</taxon>
        <taxon>Ecdysozoa</taxon>
        <taxon>Nematoda</taxon>
        <taxon>Chromadorea</taxon>
        <taxon>Rhabditida</taxon>
        <taxon>Rhabditina</taxon>
        <taxon>Rhabditomorpha</taxon>
        <taxon>Rhabditoidea</taxon>
        <taxon>Rhabditidae</taxon>
        <taxon>Diploscapter</taxon>
    </lineage>
</organism>
<sequence length="438" mass="49745">MVIDKGEQSKAYGLLLTCTRTRLVHIEVVPDLSALSFINALKRFFARRGVPHTITSDNAPNFSLGEEVFAEAAEAFRRLQKSSEVRDVLLHYEAEWKHTTPYAPWQGGWWERFMKTVKSALYKTIGRSIVATDTLATLLTEIEAMVNSRPLTYHGSQIEDILRPVDFIMPRINLMFPMGDREDDRDRYLPSSGLSTKELAEEALAIRERLAKKYWDKWSNDYLLELRDSHKRRMNRARGSAVKPKVGMVVLMNDPNQPRNHWKLAVITKLTPSVDGEVRKAEIRVGKTKTVTERPVNLLTPLEFDGIEEQTAEVVEPSVETVKDAKGTVDSKEPEKPRYDLRPRKKRSYEEDDSESQNGSSMNITAKITKNLAMLSLLILFFFGIPVAEAFSTKRQDQNEAVPKPYSSGFLNTPCVSGRFVGRITTLKSSKSTTSCRK</sequence>
<dbReference type="OrthoDB" id="5871302at2759"/>
<dbReference type="PROSITE" id="PS50994">
    <property type="entry name" value="INTEGRASE"/>
    <property type="match status" value="1"/>
</dbReference>
<dbReference type="Proteomes" id="UP000218231">
    <property type="component" value="Unassembled WGS sequence"/>
</dbReference>
<accession>A0A2A2M2U7</accession>
<dbReference type="PANTHER" id="PTHR47331">
    <property type="entry name" value="PHD-TYPE DOMAIN-CONTAINING PROTEIN"/>
    <property type="match status" value="1"/>
</dbReference>
<proteinExistence type="predicted"/>
<name>A0A2A2M2U7_9BILA</name>
<evidence type="ECO:0000313" key="5">
    <source>
        <dbReference type="Proteomes" id="UP000218231"/>
    </source>
</evidence>
<dbReference type="GO" id="GO:0015074">
    <property type="term" value="P:DNA integration"/>
    <property type="evidence" value="ECO:0007669"/>
    <property type="project" value="InterPro"/>
</dbReference>
<dbReference type="InterPro" id="IPR040676">
    <property type="entry name" value="DUF5641"/>
</dbReference>
<protein>
    <recommendedName>
        <fullName evidence="3">Integrase catalytic domain-containing protein</fullName>
    </recommendedName>
</protein>
<comment type="caution">
    <text evidence="4">The sequence shown here is derived from an EMBL/GenBank/DDBJ whole genome shotgun (WGS) entry which is preliminary data.</text>
</comment>
<dbReference type="InterPro" id="IPR012337">
    <property type="entry name" value="RNaseH-like_sf"/>
</dbReference>
<evidence type="ECO:0000259" key="3">
    <source>
        <dbReference type="PROSITE" id="PS50994"/>
    </source>
</evidence>
<evidence type="ECO:0000256" key="2">
    <source>
        <dbReference type="SAM" id="Phobius"/>
    </source>
</evidence>
<dbReference type="EMBL" id="LIAE01005965">
    <property type="protein sequence ID" value="PAV92841.1"/>
    <property type="molecule type" value="Genomic_DNA"/>
</dbReference>
<feature type="region of interest" description="Disordered" evidence="1">
    <location>
        <begin position="315"/>
        <end position="360"/>
    </location>
</feature>
<keyword evidence="2" id="KW-0472">Membrane</keyword>
<keyword evidence="2" id="KW-1133">Transmembrane helix</keyword>
<dbReference type="Gene3D" id="3.30.420.10">
    <property type="entry name" value="Ribonuclease H-like superfamily/Ribonuclease H"/>
    <property type="match status" value="1"/>
</dbReference>
<keyword evidence="2" id="KW-0812">Transmembrane</keyword>
<evidence type="ECO:0000313" key="4">
    <source>
        <dbReference type="EMBL" id="PAV92841.1"/>
    </source>
</evidence>
<dbReference type="SUPFAM" id="SSF53098">
    <property type="entry name" value="Ribonuclease H-like"/>
    <property type="match status" value="1"/>
</dbReference>
<evidence type="ECO:0000256" key="1">
    <source>
        <dbReference type="SAM" id="MobiDB-lite"/>
    </source>
</evidence>
<gene>
    <name evidence="4" type="ORF">WR25_14158</name>
</gene>
<feature type="domain" description="Integrase catalytic" evidence="3">
    <location>
        <begin position="1"/>
        <end position="172"/>
    </location>
</feature>
<feature type="transmembrane region" description="Helical" evidence="2">
    <location>
        <begin position="372"/>
        <end position="391"/>
    </location>
</feature>
<dbReference type="STRING" id="2018661.A0A2A2M2U7"/>
<feature type="compositionally biased region" description="Basic and acidic residues" evidence="1">
    <location>
        <begin position="321"/>
        <end position="342"/>
    </location>
</feature>
<dbReference type="InterPro" id="IPR001584">
    <property type="entry name" value="Integrase_cat-core"/>
</dbReference>
<reference evidence="4 5" key="1">
    <citation type="journal article" date="2017" name="Curr. Biol.">
        <title>Genome architecture and evolution of a unichromosomal asexual nematode.</title>
        <authorList>
            <person name="Fradin H."/>
            <person name="Zegar C."/>
            <person name="Gutwein M."/>
            <person name="Lucas J."/>
            <person name="Kovtun M."/>
            <person name="Corcoran D."/>
            <person name="Baugh L.R."/>
            <person name="Kiontke K."/>
            <person name="Gunsalus K."/>
            <person name="Fitch D.H."/>
            <person name="Piano F."/>
        </authorList>
    </citation>
    <scope>NUCLEOTIDE SEQUENCE [LARGE SCALE GENOMIC DNA]</scope>
    <source>
        <strain evidence="4">PF1309</strain>
    </source>
</reference>
<dbReference type="GO" id="GO:0003676">
    <property type="term" value="F:nucleic acid binding"/>
    <property type="evidence" value="ECO:0007669"/>
    <property type="project" value="InterPro"/>
</dbReference>